<name>A0ABZ2VBQ9_9RHOB</name>
<protein>
    <submittedName>
        <fullName evidence="2">MarR family winged helix-turn-helix transcriptional regulator</fullName>
    </submittedName>
</protein>
<dbReference type="SMART" id="SM00347">
    <property type="entry name" value="HTH_MARR"/>
    <property type="match status" value="1"/>
</dbReference>
<evidence type="ECO:0000313" key="2">
    <source>
        <dbReference type="EMBL" id="WZC50361.1"/>
    </source>
</evidence>
<dbReference type="Pfam" id="PF12802">
    <property type="entry name" value="MarR_2"/>
    <property type="match status" value="1"/>
</dbReference>
<dbReference type="PANTHER" id="PTHR33164">
    <property type="entry name" value="TRANSCRIPTIONAL REGULATOR, MARR FAMILY"/>
    <property type="match status" value="1"/>
</dbReference>
<dbReference type="Gene3D" id="1.10.10.10">
    <property type="entry name" value="Winged helix-like DNA-binding domain superfamily/Winged helix DNA-binding domain"/>
    <property type="match status" value="1"/>
</dbReference>
<evidence type="ECO:0000259" key="1">
    <source>
        <dbReference type="PROSITE" id="PS50995"/>
    </source>
</evidence>
<dbReference type="InterPro" id="IPR039422">
    <property type="entry name" value="MarR/SlyA-like"/>
</dbReference>
<feature type="domain" description="HTH marR-type" evidence="1">
    <location>
        <begin position="6"/>
        <end position="139"/>
    </location>
</feature>
<reference evidence="3" key="1">
    <citation type="submission" date="2024-04" db="EMBL/GenBank/DDBJ databases">
        <title>Phylogenomic analyses of a clade within the roseobacter group suggest taxonomic reassignments of species of the genera Aestuariivita, Citreicella, Loktanella, Nautella, Pelagibaca, Ruegeria, Thalassobius, Thiobacimonas and Tropicibacter, and the proposal o.</title>
        <authorList>
            <person name="Jeon C.O."/>
        </authorList>
    </citation>
    <scope>NUCLEOTIDE SEQUENCE [LARGE SCALE GENOMIC DNA]</scope>
    <source>
        <strain evidence="3">BS5-3</strain>
    </source>
</reference>
<dbReference type="InterPro" id="IPR036390">
    <property type="entry name" value="WH_DNA-bd_sf"/>
</dbReference>
<dbReference type="Proteomes" id="UP001440612">
    <property type="component" value="Chromosome"/>
</dbReference>
<dbReference type="SUPFAM" id="SSF46785">
    <property type="entry name" value="Winged helix' DNA-binding domain"/>
    <property type="match status" value="1"/>
</dbReference>
<dbReference type="InterPro" id="IPR000835">
    <property type="entry name" value="HTH_MarR-typ"/>
</dbReference>
<keyword evidence="3" id="KW-1185">Reference proteome</keyword>
<gene>
    <name evidence="2" type="ORF">AABB29_06925</name>
</gene>
<dbReference type="PANTHER" id="PTHR33164:SF89">
    <property type="entry name" value="MARR FAMILY REGULATORY PROTEIN"/>
    <property type="match status" value="1"/>
</dbReference>
<dbReference type="PROSITE" id="PS50995">
    <property type="entry name" value="HTH_MARR_2"/>
    <property type="match status" value="1"/>
</dbReference>
<organism evidence="2 3">
    <name type="scientific">Yoonia phaeophyticola</name>
    <dbReference type="NCBI Taxonomy" id="3137369"/>
    <lineage>
        <taxon>Bacteria</taxon>
        <taxon>Pseudomonadati</taxon>
        <taxon>Pseudomonadota</taxon>
        <taxon>Alphaproteobacteria</taxon>
        <taxon>Rhodobacterales</taxon>
        <taxon>Paracoccaceae</taxon>
        <taxon>Yoonia</taxon>
    </lineage>
</organism>
<dbReference type="EMBL" id="CP150951">
    <property type="protein sequence ID" value="WZC50361.1"/>
    <property type="molecule type" value="Genomic_DNA"/>
</dbReference>
<sequence>MSQDLSEFLPYRLFQAAEVTGRDFQKIYQGRYGMLRTEWRVLFHLGRSGDQTAKQICQRAMLHKTKVSRAVKALEAKRLLTRKTVEGDRRSEILSLTKQGQAALKDLTGIGAEYDQGLIDALGEEKYQALLAALEILNRKA</sequence>
<dbReference type="InterPro" id="IPR036388">
    <property type="entry name" value="WH-like_DNA-bd_sf"/>
</dbReference>
<proteinExistence type="predicted"/>
<evidence type="ECO:0000313" key="3">
    <source>
        <dbReference type="Proteomes" id="UP001440612"/>
    </source>
</evidence>
<accession>A0ABZ2VBQ9</accession>
<dbReference type="RefSeq" id="WP_341368463.1">
    <property type="nucleotide sequence ID" value="NZ_CP150951.2"/>
</dbReference>